<accession>A0A5C5ZCL7</accession>
<protein>
    <submittedName>
        <fullName evidence="1">Uncharacterized protein</fullName>
    </submittedName>
</protein>
<sequence>MTLMVQVSSDTSSSNTRLVLAFPKDAYEMVFCITVFCITASCDVLGCAAHPHTRVTQPVTSLEKSIRIVHGHVDPESGW</sequence>
<comment type="caution">
    <text evidence="1">The sequence shown here is derived from an EMBL/GenBank/DDBJ whole genome shotgun (WGS) entry which is preliminary data.</text>
</comment>
<gene>
    <name evidence="1" type="ORF">CA13_58000</name>
</gene>
<evidence type="ECO:0000313" key="2">
    <source>
        <dbReference type="Proteomes" id="UP000315010"/>
    </source>
</evidence>
<keyword evidence="2" id="KW-1185">Reference proteome</keyword>
<dbReference type="AlphaFoldDB" id="A0A5C5ZCL7"/>
<proteinExistence type="predicted"/>
<dbReference type="EMBL" id="SJPJ01000001">
    <property type="protein sequence ID" value="TWT84323.1"/>
    <property type="molecule type" value="Genomic_DNA"/>
</dbReference>
<dbReference type="Proteomes" id="UP000315010">
    <property type="component" value="Unassembled WGS sequence"/>
</dbReference>
<name>A0A5C5ZCL7_9BACT</name>
<evidence type="ECO:0000313" key="1">
    <source>
        <dbReference type="EMBL" id="TWT84323.1"/>
    </source>
</evidence>
<dbReference type="RefSeq" id="WP_146401985.1">
    <property type="nucleotide sequence ID" value="NZ_SJPJ01000001.1"/>
</dbReference>
<reference evidence="1 2" key="1">
    <citation type="submission" date="2019-02" db="EMBL/GenBank/DDBJ databases">
        <title>Deep-cultivation of Planctomycetes and their phenomic and genomic characterization uncovers novel biology.</title>
        <authorList>
            <person name="Wiegand S."/>
            <person name="Jogler M."/>
            <person name="Boedeker C."/>
            <person name="Pinto D."/>
            <person name="Vollmers J."/>
            <person name="Rivas-Marin E."/>
            <person name="Kohn T."/>
            <person name="Peeters S.H."/>
            <person name="Heuer A."/>
            <person name="Rast P."/>
            <person name="Oberbeckmann S."/>
            <person name="Bunk B."/>
            <person name="Jeske O."/>
            <person name="Meyerdierks A."/>
            <person name="Storesund J.E."/>
            <person name="Kallscheuer N."/>
            <person name="Luecker S."/>
            <person name="Lage O.M."/>
            <person name="Pohl T."/>
            <person name="Merkel B.J."/>
            <person name="Hornburger P."/>
            <person name="Mueller R.-W."/>
            <person name="Bruemmer F."/>
            <person name="Labrenz M."/>
            <person name="Spormann A.M."/>
            <person name="Op Den Camp H."/>
            <person name="Overmann J."/>
            <person name="Amann R."/>
            <person name="Jetten M.S.M."/>
            <person name="Mascher T."/>
            <person name="Medema M.H."/>
            <person name="Devos D.P."/>
            <person name="Kaster A.-K."/>
            <person name="Ovreas L."/>
            <person name="Rohde M."/>
            <person name="Galperin M.Y."/>
            <person name="Jogler C."/>
        </authorList>
    </citation>
    <scope>NUCLEOTIDE SEQUENCE [LARGE SCALE GENOMIC DNA]</scope>
    <source>
        <strain evidence="1 2">CA13</strain>
    </source>
</reference>
<organism evidence="1 2">
    <name type="scientific">Novipirellula herctigrandis</name>
    <dbReference type="NCBI Taxonomy" id="2527986"/>
    <lineage>
        <taxon>Bacteria</taxon>
        <taxon>Pseudomonadati</taxon>
        <taxon>Planctomycetota</taxon>
        <taxon>Planctomycetia</taxon>
        <taxon>Pirellulales</taxon>
        <taxon>Pirellulaceae</taxon>
        <taxon>Novipirellula</taxon>
    </lineage>
</organism>